<dbReference type="EMBL" id="BAABEP010000006">
    <property type="protein sequence ID" value="GAA3717877.1"/>
    <property type="molecule type" value="Genomic_DNA"/>
</dbReference>
<dbReference type="Proteomes" id="UP001499884">
    <property type="component" value="Unassembled WGS sequence"/>
</dbReference>
<organism evidence="2 3">
    <name type="scientific">Streptomyces tremellae</name>
    <dbReference type="NCBI Taxonomy" id="1124239"/>
    <lineage>
        <taxon>Bacteria</taxon>
        <taxon>Bacillati</taxon>
        <taxon>Actinomycetota</taxon>
        <taxon>Actinomycetes</taxon>
        <taxon>Kitasatosporales</taxon>
        <taxon>Streptomycetaceae</taxon>
        <taxon>Streptomyces</taxon>
    </lineage>
</organism>
<comment type="caution">
    <text evidence="2">The sequence shown here is derived from an EMBL/GenBank/DDBJ whole genome shotgun (WGS) entry which is preliminary data.</text>
</comment>
<keyword evidence="3" id="KW-1185">Reference proteome</keyword>
<reference evidence="3" key="1">
    <citation type="journal article" date="2019" name="Int. J. Syst. Evol. Microbiol.">
        <title>The Global Catalogue of Microorganisms (GCM) 10K type strain sequencing project: providing services to taxonomists for standard genome sequencing and annotation.</title>
        <authorList>
            <consortium name="The Broad Institute Genomics Platform"/>
            <consortium name="The Broad Institute Genome Sequencing Center for Infectious Disease"/>
            <person name="Wu L."/>
            <person name="Ma J."/>
        </authorList>
    </citation>
    <scope>NUCLEOTIDE SEQUENCE [LARGE SCALE GENOMIC DNA]</scope>
    <source>
        <strain evidence="3">JCM 30846</strain>
    </source>
</reference>
<gene>
    <name evidence="2" type="ORF">GCM10023082_14300</name>
</gene>
<proteinExistence type="predicted"/>
<evidence type="ECO:0000313" key="3">
    <source>
        <dbReference type="Proteomes" id="UP001499884"/>
    </source>
</evidence>
<dbReference type="RefSeq" id="WP_345642725.1">
    <property type="nucleotide sequence ID" value="NZ_BAABEP010000006.1"/>
</dbReference>
<evidence type="ECO:0000256" key="1">
    <source>
        <dbReference type="SAM" id="MobiDB-lite"/>
    </source>
</evidence>
<name>A0ABP7EFR4_9ACTN</name>
<evidence type="ECO:0000313" key="2">
    <source>
        <dbReference type="EMBL" id="GAA3717877.1"/>
    </source>
</evidence>
<evidence type="ECO:0008006" key="4">
    <source>
        <dbReference type="Google" id="ProtNLM"/>
    </source>
</evidence>
<sequence>MSVRDELYPFVIAETDEDLAEYNRRLDAYRAEVLREGADAAEQEFIYGTTPAASERDEIWDDAVRAVATMLRGLVNGDEDGEKATATTAAAATPACAACRHPFDEADTRPDRHPRHGDTEFCRSCVNRCHDSEDAFHRCPVCRAAEEKTTAPVAAAVTPQSDPGRTLAEADAGRVATTPRHIGRHWHGHDIEDNCPCPQAPCGLIAEGTAVPECTQHPAARSQTIRQSHLATACPAAEQPQSEPTPAPEPLSGWHAARVLTGRLGRLLNLIRTEGGKWRTGQVHRIYRATETAPQRATARHDLEALTALGWLERHTPPADRFYTLNSQKDSR</sequence>
<protein>
    <recommendedName>
        <fullName evidence="4">RING-type domain-containing protein</fullName>
    </recommendedName>
</protein>
<accession>A0ABP7EFR4</accession>
<feature type="region of interest" description="Disordered" evidence="1">
    <location>
        <begin position="230"/>
        <end position="251"/>
    </location>
</feature>